<evidence type="ECO:0000256" key="4">
    <source>
        <dbReference type="ARBA" id="ARBA00022982"/>
    </source>
</evidence>
<dbReference type="PROSITE" id="PS51007">
    <property type="entry name" value="CYTC"/>
    <property type="match status" value="1"/>
</dbReference>
<evidence type="ECO:0000259" key="8">
    <source>
        <dbReference type="PROSITE" id="PS51007"/>
    </source>
</evidence>
<dbReference type="Pfam" id="PF00034">
    <property type="entry name" value="Cytochrom_C"/>
    <property type="match status" value="1"/>
</dbReference>
<evidence type="ECO:0000256" key="1">
    <source>
        <dbReference type="ARBA" id="ARBA00022448"/>
    </source>
</evidence>
<comment type="caution">
    <text evidence="9">The sequence shown here is derived from an EMBL/GenBank/DDBJ whole genome shotgun (WGS) entry which is preliminary data.</text>
</comment>
<dbReference type="Proteomes" id="UP001595444">
    <property type="component" value="Unassembled WGS sequence"/>
</dbReference>
<dbReference type="Gene3D" id="1.10.760.10">
    <property type="entry name" value="Cytochrome c-like domain"/>
    <property type="match status" value="1"/>
</dbReference>
<evidence type="ECO:0000256" key="2">
    <source>
        <dbReference type="ARBA" id="ARBA00022617"/>
    </source>
</evidence>
<gene>
    <name evidence="9" type="ORF">ACFOKA_05040</name>
</gene>
<keyword evidence="10" id="KW-1185">Reference proteome</keyword>
<keyword evidence="7" id="KW-0732">Signal</keyword>
<dbReference type="RefSeq" id="WP_228073396.1">
    <property type="nucleotide sequence ID" value="NZ_CP061205.1"/>
</dbReference>
<dbReference type="SUPFAM" id="SSF46626">
    <property type="entry name" value="Cytochrome c"/>
    <property type="match status" value="1"/>
</dbReference>
<evidence type="ECO:0000256" key="3">
    <source>
        <dbReference type="ARBA" id="ARBA00022723"/>
    </source>
</evidence>
<feature type="signal peptide" evidence="7">
    <location>
        <begin position="1"/>
        <end position="26"/>
    </location>
</feature>
<reference evidence="10" key="1">
    <citation type="journal article" date="2019" name="Int. J. Syst. Evol. Microbiol.">
        <title>The Global Catalogue of Microorganisms (GCM) 10K type strain sequencing project: providing services to taxonomists for standard genome sequencing and annotation.</title>
        <authorList>
            <consortium name="The Broad Institute Genomics Platform"/>
            <consortium name="The Broad Institute Genome Sequencing Center for Infectious Disease"/>
            <person name="Wu L."/>
            <person name="Ma J."/>
        </authorList>
    </citation>
    <scope>NUCLEOTIDE SEQUENCE [LARGE SCALE GENOMIC DNA]</scope>
    <source>
        <strain evidence="10">KCTC 62164</strain>
    </source>
</reference>
<dbReference type="InterPro" id="IPR036909">
    <property type="entry name" value="Cyt_c-like_dom_sf"/>
</dbReference>
<feature type="domain" description="Cytochrome c" evidence="8">
    <location>
        <begin position="32"/>
        <end position="132"/>
    </location>
</feature>
<keyword evidence="1" id="KW-0813">Transport</keyword>
<evidence type="ECO:0000256" key="7">
    <source>
        <dbReference type="SAM" id="SignalP"/>
    </source>
</evidence>
<organism evidence="9 10">
    <name type="scientific">Kordiimonas pumila</name>
    <dbReference type="NCBI Taxonomy" id="2161677"/>
    <lineage>
        <taxon>Bacteria</taxon>
        <taxon>Pseudomonadati</taxon>
        <taxon>Pseudomonadota</taxon>
        <taxon>Alphaproteobacteria</taxon>
        <taxon>Kordiimonadales</taxon>
        <taxon>Kordiimonadaceae</taxon>
        <taxon>Kordiimonas</taxon>
    </lineage>
</organism>
<evidence type="ECO:0000313" key="9">
    <source>
        <dbReference type="EMBL" id="MFC3051266.1"/>
    </source>
</evidence>
<keyword evidence="4" id="KW-0249">Electron transport</keyword>
<keyword evidence="2 6" id="KW-0349">Heme</keyword>
<feature type="chain" id="PRO_5046673870" evidence="7">
    <location>
        <begin position="27"/>
        <end position="139"/>
    </location>
</feature>
<keyword evidence="3 6" id="KW-0479">Metal-binding</keyword>
<proteinExistence type="predicted"/>
<evidence type="ECO:0000313" key="10">
    <source>
        <dbReference type="Proteomes" id="UP001595444"/>
    </source>
</evidence>
<dbReference type="InterPro" id="IPR002327">
    <property type="entry name" value="Cyt_c_1A/1B"/>
</dbReference>
<dbReference type="PANTHER" id="PTHR11961">
    <property type="entry name" value="CYTOCHROME C"/>
    <property type="match status" value="1"/>
</dbReference>
<keyword evidence="5 6" id="KW-0408">Iron</keyword>
<dbReference type="PRINTS" id="PR00604">
    <property type="entry name" value="CYTCHRMECIAB"/>
</dbReference>
<sequence length="139" mass="15532">MPLKKYVYLAAIAILAAPVTFQMSHAASTGTGNAETGKRLYNQCKACHSLTETDRPRLGPDLNNIFGRQAGAKSGFTYSKALQDADFKWTEEHLNEWLTKPNAFLPGNKMPYAGMRSEQNRKDLIAYLRMATVSKDEEE</sequence>
<accession>A0ABV7D376</accession>
<name>A0ABV7D376_9PROT</name>
<evidence type="ECO:0000256" key="6">
    <source>
        <dbReference type="PROSITE-ProRule" id="PRU00433"/>
    </source>
</evidence>
<dbReference type="InterPro" id="IPR009056">
    <property type="entry name" value="Cyt_c-like_dom"/>
</dbReference>
<protein>
    <submittedName>
        <fullName evidence="9">C-type cytochrome</fullName>
    </submittedName>
</protein>
<dbReference type="EMBL" id="JBHRSL010000002">
    <property type="protein sequence ID" value="MFC3051266.1"/>
    <property type="molecule type" value="Genomic_DNA"/>
</dbReference>
<evidence type="ECO:0000256" key="5">
    <source>
        <dbReference type="ARBA" id="ARBA00023004"/>
    </source>
</evidence>